<dbReference type="AlphaFoldDB" id="A0A1B6K873"/>
<protein>
    <submittedName>
        <fullName evidence="1">Uncharacterized protein</fullName>
    </submittedName>
</protein>
<gene>
    <name evidence="1" type="ORF">g.18904</name>
</gene>
<feature type="non-terminal residue" evidence="1">
    <location>
        <position position="114"/>
    </location>
</feature>
<organism evidence="1">
    <name type="scientific">Homalodisca liturata</name>
    <dbReference type="NCBI Taxonomy" id="320908"/>
    <lineage>
        <taxon>Eukaryota</taxon>
        <taxon>Metazoa</taxon>
        <taxon>Ecdysozoa</taxon>
        <taxon>Arthropoda</taxon>
        <taxon>Hexapoda</taxon>
        <taxon>Insecta</taxon>
        <taxon>Pterygota</taxon>
        <taxon>Neoptera</taxon>
        <taxon>Paraneoptera</taxon>
        <taxon>Hemiptera</taxon>
        <taxon>Auchenorrhyncha</taxon>
        <taxon>Membracoidea</taxon>
        <taxon>Cicadellidae</taxon>
        <taxon>Cicadellinae</taxon>
        <taxon>Proconiini</taxon>
        <taxon>Homalodisca</taxon>
    </lineage>
</organism>
<name>A0A1B6K873_9HEMI</name>
<sequence length="114" mass="13154">MFRFLMSGVRTNFFMAQIEKNQLKSLRKKIIEHKQSKAHQIAQTIIDKSNKHSMPQVIDQMNQAQLDSTKAVFRSAYFIAQNDRPYSDHFGLLELQKLNGVDIGVGLHSRYSTV</sequence>
<proteinExistence type="predicted"/>
<dbReference type="EMBL" id="GECU01000046">
    <property type="protein sequence ID" value="JAT07661.1"/>
    <property type="molecule type" value="Transcribed_RNA"/>
</dbReference>
<dbReference type="PANTHER" id="PTHR46880:SF5">
    <property type="entry name" value="DUF4371 DOMAIN-CONTAINING PROTEIN"/>
    <property type="match status" value="1"/>
</dbReference>
<evidence type="ECO:0000313" key="1">
    <source>
        <dbReference type="EMBL" id="JAT07661.1"/>
    </source>
</evidence>
<accession>A0A1B6K873</accession>
<dbReference type="PANTHER" id="PTHR46880">
    <property type="entry name" value="RAS-ASSOCIATING DOMAIN-CONTAINING PROTEIN"/>
    <property type="match status" value="1"/>
</dbReference>
<reference evidence="1" key="1">
    <citation type="submission" date="2015-11" db="EMBL/GenBank/DDBJ databases">
        <title>De novo transcriptome assembly of four potential Pierce s Disease insect vectors from Arizona vineyards.</title>
        <authorList>
            <person name="Tassone E.E."/>
        </authorList>
    </citation>
    <scope>NUCLEOTIDE SEQUENCE</scope>
</reference>